<keyword evidence="2" id="KW-1185">Reference proteome</keyword>
<dbReference type="AlphaFoldDB" id="A0AAV4A1Y8"/>
<gene>
    <name evidence="1" type="ORF">PoB_002781700</name>
</gene>
<name>A0AAV4A1Y8_9GAST</name>
<sequence>MNGNAAKYIIEICDGIHRPTDDVDSCPLISYYMYSAITAPIGMHNTTANSLYTAFWTTLNLGKASPCTLLKQKQDSSENTTPPNSVIL</sequence>
<proteinExistence type="predicted"/>
<dbReference type="EMBL" id="BLXT01003273">
    <property type="protein sequence ID" value="GFO01312.1"/>
    <property type="molecule type" value="Genomic_DNA"/>
</dbReference>
<reference evidence="1 2" key="1">
    <citation type="journal article" date="2021" name="Elife">
        <title>Chloroplast acquisition without the gene transfer in kleptoplastic sea slugs, Plakobranchus ocellatus.</title>
        <authorList>
            <person name="Maeda T."/>
            <person name="Takahashi S."/>
            <person name="Yoshida T."/>
            <person name="Shimamura S."/>
            <person name="Takaki Y."/>
            <person name="Nagai Y."/>
            <person name="Toyoda A."/>
            <person name="Suzuki Y."/>
            <person name="Arimoto A."/>
            <person name="Ishii H."/>
            <person name="Satoh N."/>
            <person name="Nishiyama T."/>
            <person name="Hasebe M."/>
            <person name="Maruyama T."/>
            <person name="Minagawa J."/>
            <person name="Obokata J."/>
            <person name="Shigenobu S."/>
        </authorList>
    </citation>
    <scope>NUCLEOTIDE SEQUENCE [LARGE SCALE GENOMIC DNA]</scope>
</reference>
<evidence type="ECO:0000313" key="2">
    <source>
        <dbReference type="Proteomes" id="UP000735302"/>
    </source>
</evidence>
<protein>
    <submittedName>
        <fullName evidence="1">Uncharacterized protein</fullName>
    </submittedName>
</protein>
<comment type="caution">
    <text evidence="1">The sequence shown here is derived from an EMBL/GenBank/DDBJ whole genome shotgun (WGS) entry which is preliminary data.</text>
</comment>
<evidence type="ECO:0000313" key="1">
    <source>
        <dbReference type="EMBL" id="GFO01312.1"/>
    </source>
</evidence>
<accession>A0AAV4A1Y8</accession>
<dbReference type="Proteomes" id="UP000735302">
    <property type="component" value="Unassembled WGS sequence"/>
</dbReference>
<organism evidence="1 2">
    <name type="scientific">Plakobranchus ocellatus</name>
    <dbReference type="NCBI Taxonomy" id="259542"/>
    <lineage>
        <taxon>Eukaryota</taxon>
        <taxon>Metazoa</taxon>
        <taxon>Spiralia</taxon>
        <taxon>Lophotrochozoa</taxon>
        <taxon>Mollusca</taxon>
        <taxon>Gastropoda</taxon>
        <taxon>Heterobranchia</taxon>
        <taxon>Euthyneura</taxon>
        <taxon>Panpulmonata</taxon>
        <taxon>Sacoglossa</taxon>
        <taxon>Placobranchoidea</taxon>
        <taxon>Plakobranchidae</taxon>
        <taxon>Plakobranchus</taxon>
    </lineage>
</organism>